<name>A0A6H1ZKZ8_9ZZZZ</name>
<dbReference type="InterPro" id="IPR029044">
    <property type="entry name" value="Nucleotide-diphossugar_trans"/>
</dbReference>
<evidence type="ECO:0008006" key="2">
    <source>
        <dbReference type="Google" id="ProtNLM"/>
    </source>
</evidence>
<dbReference type="SUPFAM" id="SSF53448">
    <property type="entry name" value="Nucleotide-diphospho-sugar transferases"/>
    <property type="match status" value="1"/>
</dbReference>
<proteinExistence type="predicted"/>
<dbReference type="Gene3D" id="3.90.550.10">
    <property type="entry name" value="Spore Coat Polysaccharide Biosynthesis Protein SpsA, Chain A"/>
    <property type="match status" value="1"/>
</dbReference>
<protein>
    <recommendedName>
        <fullName evidence="2">Glycosyltransferase</fullName>
    </recommendedName>
</protein>
<dbReference type="CDD" id="cd00761">
    <property type="entry name" value="Glyco_tranf_GTA_type"/>
    <property type="match status" value="1"/>
</dbReference>
<organism evidence="1">
    <name type="scientific">viral metagenome</name>
    <dbReference type="NCBI Taxonomy" id="1070528"/>
    <lineage>
        <taxon>unclassified sequences</taxon>
        <taxon>metagenomes</taxon>
        <taxon>organismal metagenomes</taxon>
    </lineage>
</organism>
<gene>
    <name evidence="1" type="ORF">TM448A00834_0018</name>
</gene>
<evidence type="ECO:0000313" key="1">
    <source>
        <dbReference type="EMBL" id="QJA48111.1"/>
    </source>
</evidence>
<reference evidence="1" key="1">
    <citation type="submission" date="2020-03" db="EMBL/GenBank/DDBJ databases">
        <title>The deep terrestrial virosphere.</title>
        <authorList>
            <person name="Holmfeldt K."/>
            <person name="Nilsson E."/>
            <person name="Simone D."/>
            <person name="Lopez-Fernandez M."/>
            <person name="Wu X."/>
            <person name="de Brujin I."/>
            <person name="Lundin D."/>
            <person name="Andersson A."/>
            <person name="Bertilsson S."/>
            <person name="Dopson M."/>
        </authorList>
    </citation>
    <scope>NUCLEOTIDE SEQUENCE</scope>
    <source>
        <strain evidence="1">TM448A00834</strain>
    </source>
</reference>
<dbReference type="AlphaFoldDB" id="A0A6H1ZKZ8"/>
<sequence length="346" mass="39883">MKVSVVMSSWRPGGLDIFFAGMADQTHPDFEILFVDHRRPHRQEIVAQKVKEYGLKSFYHVPEHRCDKWYHGAAGFNSGLLIAEGDITIMLQDYAYAPPGWIERHELSHQFRTPTFCIGPYCHLRIPDEKLPYKAANEQGLRCDLTEEPESVKGGYDEFSIFNKSFSSSWVNQLQVQMPPEAQDPKFLECYHSRTLKRGPIAFWYCHAKNCSFPTEIAIKAGGVDETFDKGKGPWDNEFAFRFERAGCTVWFEPQTLTFHLDPRSLMGTMPWGAMEERKAGRWSFEDGVRYQNQRYAEMAKPGERIPIGDEVVIGTGRGKPVANSPYDFAEKREERLKLKPQWRIA</sequence>
<dbReference type="EMBL" id="MT144071">
    <property type="protein sequence ID" value="QJA48111.1"/>
    <property type="molecule type" value="Genomic_DNA"/>
</dbReference>
<accession>A0A6H1ZKZ8</accession>